<sequence length="326" mass="37408">MKYHNFWKEVYSKCPDADYYIDVSGRGTGKSTSVSRGIASMCSPDEQFILISRLMSDARRKDRYFEPETGLQLEGRYFINEDGAQIGYNTSLSMAKTEKSSRFDKTVWAVFEEFIPVTQWEYIGSEEPRLFSNLISTVFRNRPGKCILLGNIDTELSKYNQYFTQLFGIDWDVILPKQGNIYKLGGYLDGEKTAKIALFYGGMPFETDSEIGSLNRLPGNDVATTGKIREDPAIVNHPMSERERKAAISFSTYFLPGALYFLVIDPYTLLIDFSPMGRGKVQIKSPLQLYQFVNKDLIRKMLSLNLLYTNPKCKYIFNEFLQKSKE</sequence>
<name>A0A8S5R7Z5_9VIRU</name>
<organism evidence="1">
    <name type="scientific">virus sp. ctxZT69</name>
    <dbReference type="NCBI Taxonomy" id="2826818"/>
    <lineage>
        <taxon>Viruses</taxon>
    </lineage>
</organism>
<accession>A0A8S5R7Z5</accession>
<evidence type="ECO:0000313" key="1">
    <source>
        <dbReference type="EMBL" id="DAE27108.1"/>
    </source>
</evidence>
<protein>
    <submittedName>
        <fullName evidence="1">Terminase</fullName>
    </submittedName>
</protein>
<dbReference type="EMBL" id="BK015828">
    <property type="protein sequence ID" value="DAE27108.1"/>
    <property type="molecule type" value="Genomic_DNA"/>
</dbReference>
<reference evidence="1" key="1">
    <citation type="journal article" date="2021" name="Proc. Natl. Acad. Sci. U.S.A.">
        <title>A Catalog of Tens of Thousands of Viruses from Human Metagenomes Reveals Hidden Associations with Chronic Diseases.</title>
        <authorList>
            <person name="Tisza M.J."/>
            <person name="Buck C.B."/>
        </authorList>
    </citation>
    <scope>NUCLEOTIDE SEQUENCE</scope>
    <source>
        <strain evidence="1">CtxZT69</strain>
    </source>
</reference>
<dbReference type="InterPro" id="IPR008784">
    <property type="entry name" value="Podovirus_Gp16"/>
</dbReference>
<proteinExistence type="predicted"/>
<dbReference type="Pfam" id="PF05894">
    <property type="entry name" value="Podovirus_Gp16"/>
    <property type="match status" value="1"/>
</dbReference>